<dbReference type="AlphaFoldDB" id="A0AAW5VPX8"/>
<evidence type="ECO:0000259" key="5">
    <source>
        <dbReference type="PROSITE" id="PS50931"/>
    </source>
</evidence>
<keyword evidence="4" id="KW-0804">Transcription</keyword>
<protein>
    <submittedName>
        <fullName evidence="6">LysR family transcriptional regulator</fullName>
    </submittedName>
</protein>
<comment type="caution">
    <text evidence="6">The sequence shown here is derived from an EMBL/GenBank/DDBJ whole genome shotgun (WGS) entry which is preliminary data.</text>
</comment>
<dbReference type="SUPFAM" id="SSF46785">
    <property type="entry name" value="Winged helix' DNA-binding domain"/>
    <property type="match status" value="1"/>
</dbReference>
<dbReference type="Gene3D" id="3.40.190.290">
    <property type="match status" value="1"/>
</dbReference>
<evidence type="ECO:0000256" key="4">
    <source>
        <dbReference type="ARBA" id="ARBA00023163"/>
    </source>
</evidence>
<evidence type="ECO:0000256" key="2">
    <source>
        <dbReference type="ARBA" id="ARBA00023015"/>
    </source>
</evidence>
<dbReference type="GO" id="GO:0005829">
    <property type="term" value="C:cytosol"/>
    <property type="evidence" value="ECO:0007669"/>
    <property type="project" value="TreeGrafter"/>
</dbReference>
<evidence type="ECO:0000256" key="3">
    <source>
        <dbReference type="ARBA" id="ARBA00023125"/>
    </source>
</evidence>
<dbReference type="SUPFAM" id="SSF53850">
    <property type="entry name" value="Periplasmic binding protein-like II"/>
    <property type="match status" value="1"/>
</dbReference>
<dbReference type="PROSITE" id="PS50931">
    <property type="entry name" value="HTH_LYSR"/>
    <property type="match status" value="1"/>
</dbReference>
<dbReference type="RefSeq" id="WP_026483448.1">
    <property type="nucleotide sequence ID" value="NZ_JAPKNB010000003.1"/>
</dbReference>
<dbReference type="InterPro" id="IPR050950">
    <property type="entry name" value="HTH-type_LysR_regulators"/>
</dbReference>
<evidence type="ECO:0000256" key="1">
    <source>
        <dbReference type="ARBA" id="ARBA00009437"/>
    </source>
</evidence>
<dbReference type="PANTHER" id="PTHR30419">
    <property type="entry name" value="HTH-TYPE TRANSCRIPTIONAL REGULATOR YBHD"/>
    <property type="match status" value="1"/>
</dbReference>
<dbReference type="GO" id="GO:0003677">
    <property type="term" value="F:DNA binding"/>
    <property type="evidence" value="ECO:0007669"/>
    <property type="project" value="UniProtKB-KW"/>
</dbReference>
<reference evidence="6" key="1">
    <citation type="submission" date="2022-11" db="EMBL/GenBank/DDBJ databases">
        <title>Biodiversity and phylogenetic relationships of bacteria.</title>
        <authorList>
            <person name="Machado R.A.R."/>
            <person name="Bhat A."/>
            <person name="Loulou A."/>
            <person name="Kallel S."/>
        </authorList>
    </citation>
    <scope>NUCLEOTIDE SEQUENCE</scope>
    <source>
        <strain evidence="6">DSM 16503</strain>
    </source>
</reference>
<comment type="similarity">
    <text evidence="1">Belongs to the LysR transcriptional regulatory family.</text>
</comment>
<evidence type="ECO:0000313" key="6">
    <source>
        <dbReference type="EMBL" id="MCX5564707.1"/>
    </source>
</evidence>
<keyword evidence="3" id="KW-0238">DNA-binding</keyword>
<dbReference type="InterPro" id="IPR005119">
    <property type="entry name" value="LysR_subst-bd"/>
</dbReference>
<dbReference type="PRINTS" id="PR00039">
    <property type="entry name" value="HTHLYSR"/>
</dbReference>
<feature type="domain" description="HTH lysR-type" evidence="5">
    <location>
        <begin position="1"/>
        <end position="55"/>
    </location>
</feature>
<gene>
    <name evidence="6" type="ORF">OSH02_04990</name>
</gene>
<dbReference type="InterPro" id="IPR036390">
    <property type="entry name" value="WH_DNA-bd_sf"/>
</dbReference>
<dbReference type="GO" id="GO:0003700">
    <property type="term" value="F:DNA-binding transcription factor activity"/>
    <property type="evidence" value="ECO:0007669"/>
    <property type="project" value="InterPro"/>
</dbReference>
<keyword evidence="2" id="KW-0805">Transcription regulation</keyword>
<sequence>MDYKYFLAVMETGSLAAASARLHIASSAISRQISLLEESIGVTLFERRRRGMVLTAAGQALAEHALRVRLEEEAILQSLRQNDYAQAHLIRVAATEGLSRYFLPMVMAEFSNRTPLARFVLKVSSPDDCVQMVRSGEVDIGVIFSTAPIPDIEVNYSCLSPIFAIMQPGHPLNAARSLSLNQLQPYPIVMPGEELTQKQLFNHVCQMEKLVFNEVFTCNYSGVLHEFVRRTNAIALGASISHRSSMDHGLKIVPILDPRLDRDLQVLSMAKRALPQSVNTFLQALIRELKEA</sequence>
<name>A0AAW5VPX8_9BURK</name>
<dbReference type="Proteomes" id="UP001208074">
    <property type="component" value="Unassembled WGS sequence"/>
</dbReference>
<dbReference type="Pfam" id="PF03466">
    <property type="entry name" value="LysR_substrate"/>
    <property type="match status" value="1"/>
</dbReference>
<evidence type="ECO:0000313" key="7">
    <source>
        <dbReference type="Proteomes" id="UP001208074"/>
    </source>
</evidence>
<dbReference type="Gene3D" id="1.10.10.10">
    <property type="entry name" value="Winged helix-like DNA-binding domain superfamily/Winged helix DNA-binding domain"/>
    <property type="match status" value="1"/>
</dbReference>
<dbReference type="Pfam" id="PF00126">
    <property type="entry name" value="HTH_1"/>
    <property type="match status" value="1"/>
</dbReference>
<accession>A0AAW5VPX8</accession>
<dbReference type="InterPro" id="IPR000847">
    <property type="entry name" value="LysR_HTH_N"/>
</dbReference>
<dbReference type="InterPro" id="IPR036388">
    <property type="entry name" value="WH-like_DNA-bd_sf"/>
</dbReference>
<dbReference type="PANTHER" id="PTHR30419:SF8">
    <property type="entry name" value="NITROGEN ASSIMILATION TRANSCRIPTIONAL ACTIVATOR-RELATED"/>
    <property type="match status" value="1"/>
</dbReference>
<organism evidence="6 7">
    <name type="scientific">Alcaligenes phenolicus</name>
    <dbReference type="NCBI Taxonomy" id="232846"/>
    <lineage>
        <taxon>Bacteria</taxon>
        <taxon>Pseudomonadati</taxon>
        <taxon>Pseudomonadota</taxon>
        <taxon>Betaproteobacteria</taxon>
        <taxon>Burkholderiales</taxon>
        <taxon>Alcaligenaceae</taxon>
        <taxon>Alcaligenes</taxon>
    </lineage>
</organism>
<proteinExistence type="inferred from homology"/>
<dbReference type="FunFam" id="1.10.10.10:FF:000001">
    <property type="entry name" value="LysR family transcriptional regulator"/>
    <property type="match status" value="1"/>
</dbReference>
<dbReference type="EMBL" id="JAPKNB010000003">
    <property type="protein sequence ID" value="MCX5564707.1"/>
    <property type="molecule type" value="Genomic_DNA"/>
</dbReference>